<dbReference type="Pfam" id="PF08613">
    <property type="entry name" value="Cyclin"/>
    <property type="match status" value="1"/>
</dbReference>
<name>A0A835YHA8_9STRA</name>
<evidence type="ECO:0000313" key="1">
    <source>
        <dbReference type="EMBL" id="KAG5175352.1"/>
    </source>
</evidence>
<evidence type="ECO:0000313" key="2">
    <source>
        <dbReference type="Proteomes" id="UP000664859"/>
    </source>
</evidence>
<protein>
    <submittedName>
        <fullName evidence="1">Cyclin-domain-containing protein</fullName>
    </submittedName>
</protein>
<dbReference type="EMBL" id="JAFCMP010000551">
    <property type="protein sequence ID" value="KAG5175352.1"/>
    <property type="molecule type" value="Genomic_DNA"/>
</dbReference>
<dbReference type="SUPFAM" id="SSF47954">
    <property type="entry name" value="Cyclin-like"/>
    <property type="match status" value="1"/>
</dbReference>
<keyword evidence="2" id="KW-1185">Reference proteome</keyword>
<comment type="caution">
    <text evidence="1">The sequence shown here is derived from an EMBL/GenBank/DDBJ whole genome shotgun (WGS) entry which is preliminary data.</text>
</comment>
<dbReference type="Gene3D" id="1.10.472.10">
    <property type="entry name" value="Cyclin-like"/>
    <property type="match status" value="1"/>
</dbReference>
<dbReference type="PANTHER" id="PTHR15615">
    <property type="match status" value="1"/>
</dbReference>
<dbReference type="InterPro" id="IPR013922">
    <property type="entry name" value="Cyclin_PHO80-like"/>
</dbReference>
<dbReference type="InterPro" id="IPR036915">
    <property type="entry name" value="Cyclin-like_sf"/>
</dbReference>
<dbReference type="AlphaFoldDB" id="A0A835YHA8"/>
<reference evidence="1" key="1">
    <citation type="submission" date="2021-02" db="EMBL/GenBank/DDBJ databases">
        <title>First Annotated Genome of the Yellow-green Alga Tribonema minus.</title>
        <authorList>
            <person name="Mahan K.M."/>
        </authorList>
    </citation>
    <scope>NUCLEOTIDE SEQUENCE</scope>
    <source>
        <strain evidence="1">UTEX B ZZ1240</strain>
    </source>
</reference>
<sequence length="271" mass="29350">MESTQAQAAEGKATVAVLACVLTKLIEANTASGHDHLDPACITKFHALMPPEISVADYLERIRRYASCSNECFVLSLVYIDRLILHNNFALTSYNVHRVVITSVLLAAKFFDDCYYNNAYYSRIGGIPVRELNTLEAEFLFGINFGLNVTPPEFYKYRSQLANHAASGLCKCAEVAATLLGGGFPSGRPPVFDPVTGLPLQQPPPPPQLVASQALPRQPVLCAPDQQVCAATHVVGGQACCLAYKHCTCASCSQRAALDGSVVDPWQRGFK</sequence>
<dbReference type="GO" id="GO:0019901">
    <property type="term" value="F:protein kinase binding"/>
    <property type="evidence" value="ECO:0007669"/>
    <property type="project" value="InterPro"/>
</dbReference>
<dbReference type="Proteomes" id="UP000664859">
    <property type="component" value="Unassembled WGS sequence"/>
</dbReference>
<accession>A0A835YHA8</accession>
<dbReference type="PANTHER" id="PTHR15615:SF108">
    <property type="entry name" value="PROTEIN CNPPD1"/>
    <property type="match status" value="1"/>
</dbReference>
<proteinExistence type="predicted"/>
<dbReference type="OrthoDB" id="337735at2759"/>
<gene>
    <name evidence="1" type="ORF">JKP88DRAFT_203694</name>
</gene>
<organism evidence="1 2">
    <name type="scientific">Tribonema minus</name>
    <dbReference type="NCBI Taxonomy" id="303371"/>
    <lineage>
        <taxon>Eukaryota</taxon>
        <taxon>Sar</taxon>
        <taxon>Stramenopiles</taxon>
        <taxon>Ochrophyta</taxon>
        <taxon>PX clade</taxon>
        <taxon>Xanthophyceae</taxon>
        <taxon>Tribonematales</taxon>
        <taxon>Tribonemataceae</taxon>
        <taxon>Tribonema</taxon>
    </lineage>
</organism>